<evidence type="ECO:0000313" key="2">
    <source>
        <dbReference type="EMBL" id="NYG05406.1"/>
    </source>
</evidence>
<evidence type="ECO:0000313" key="3">
    <source>
        <dbReference type="Proteomes" id="UP000549695"/>
    </source>
</evidence>
<dbReference type="AlphaFoldDB" id="A0A852WIM2"/>
<keyword evidence="3" id="KW-1185">Reference proteome</keyword>
<gene>
    <name evidence="2" type="ORF">HDA37_005760</name>
</gene>
<accession>A0A852WIM2</accession>
<organism evidence="2 3">
    <name type="scientific">Pseudonocardia alni</name>
    <name type="common">Amycolata alni</name>
    <dbReference type="NCBI Taxonomy" id="33907"/>
    <lineage>
        <taxon>Bacteria</taxon>
        <taxon>Bacillati</taxon>
        <taxon>Actinomycetota</taxon>
        <taxon>Actinomycetes</taxon>
        <taxon>Pseudonocardiales</taxon>
        <taxon>Pseudonocardiaceae</taxon>
        <taxon>Pseudonocardia</taxon>
    </lineage>
</organism>
<reference evidence="2 3" key="1">
    <citation type="submission" date="2020-07" db="EMBL/GenBank/DDBJ databases">
        <title>Sequencing the genomes of 1000 actinobacteria strains.</title>
        <authorList>
            <person name="Klenk H.-P."/>
        </authorList>
    </citation>
    <scope>NUCLEOTIDE SEQUENCE [LARGE SCALE GENOMIC DNA]</scope>
    <source>
        <strain evidence="2 3">DSM 44749</strain>
    </source>
</reference>
<name>A0A852WIM2_PSEA5</name>
<comment type="caution">
    <text evidence="2">The sequence shown here is derived from an EMBL/GenBank/DDBJ whole genome shotgun (WGS) entry which is preliminary data.</text>
</comment>
<evidence type="ECO:0000259" key="1">
    <source>
        <dbReference type="Pfam" id="PF04738"/>
    </source>
</evidence>
<dbReference type="InterPro" id="IPR006827">
    <property type="entry name" value="Lant_deHydtase_N"/>
</dbReference>
<sequence>MNAMAGGGWHLASSALVKSTGFPFELVEELVVPALATATASGDPAAVADAVDEGIRRLRQIGSDERFLEAVLLSSRDAFQQLQRWSSTSSGSGGTRSDDRRRAHLCAMYLQRMCTKNESTSFFGPVFWAVVGGPAVVFDPGEPGRAVLQTYWTHWATQALADVVATDPTVQPELRPLIRPDAVCRDGAWWRVGYGDHPILLERAEGPSTHLQRYVLDRCDGVRTVADHAAEAGAPLDDVLDAIDLLAKDGLVLTGIPVPAGLIDPFGWLRSVVAAMPGDVGTRWVAVLDSLAEQTAAVSGAIGLGARRDLRDALASTFTTRTGMPAERNAGRHYADRSVLVEDGAFPWSRFDLGGELRTYVKTELPPVLDLFFELPLARRRRRVSLVEEWFTARFGRRSVPLDVVAAAAAESGLASRLCAADDELVRCGPSAISDLLLAEPDRPAVTWSREQVETRAAAVDFDTWCVAGADIFFAAPDIESINQGAFTPVVGEVHGLHDQLLQGLWPALHPDRVAMEQEIGAVVQGLAEGTICDPVLGHWRKTMARSDVLPQIEFLTVGTSPTASRSRSADLTVAFVDDELALLCPRLGRVFLTRPPLHSWDDEHESIFAPFTGARIVCAEDVLRDVAAVPHLPRVTLGRTVVHRETWRLAPPRSDPGRWRSLQPENQTRVQRLWDERGLPDQVYAKFPGQPKPVFVDRNAPVLVDVFARHLTRATDAVTVTEMLPAPTDLWLRDHTGRHTSEFRFGCYRAAPSHAREVVS</sequence>
<dbReference type="Pfam" id="PF04738">
    <property type="entry name" value="Lant_dehydr_N"/>
    <property type="match status" value="1"/>
</dbReference>
<proteinExistence type="predicted"/>
<dbReference type="Proteomes" id="UP000549695">
    <property type="component" value="Unassembled WGS sequence"/>
</dbReference>
<protein>
    <recommendedName>
        <fullName evidence="1">Lantibiotic dehydratase N-terminal domain-containing protein</fullName>
    </recommendedName>
</protein>
<feature type="domain" description="Lantibiotic dehydratase N-terminal" evidence="1">
    <location>
        <begin position="64"/>
        <end position="686"/>
    </location>
</feature>
<dbReference type="EMBL" id="JACCCZ010000002">
    <property type="protein sequence ID" value="NYG05406.1"/>
    <property type="molecule type" value="Genomic_DNA"/>
</dbReference>